<reference evidence="2 3" key="1">
    <citation type="submission" date="2017-07" db="EMBL/GenBank/DDBJ databases">
        <title>Flavobacterium cyanobacteriorum sp. nov., isolated from cyanobacterial aggregates in a eutrophic lake.</title>
        <authorList>
            <person name="Cai H."/>
        </authorList>
    </citation>
    <scope>NUCLEOTIDE SEQUENCE [LARGE SCALE GENOMIC DNA]</scope>
    <source>
        <strain evidence="2 3">TH021</strain>
    </source>
</reference>
<dbReference type="AlphaFoldDB" id="A0A256A505"/>
<accession>A0A256A505</accession>
<proteinExistence type="predicted"/>
<keyword evidence="3" id="KW-1185">Reference proteome</keyword>
<evidence type="ECO:0008006" key="4">
    <source>
        <dbReference type="Google" id="ProtNLM"/>
    </source>
</evidence>
<protein>
    <recommendedName>
        <fullName evidence="4">Lipoprotein</fullName>
    </recommendedName>
</protein>
<organism evidence="2 3">
    <name type="scientific">Flavobacterium cyanobacteriorum</name>
    <dbReference type="NCBI Taxonomy" id="2022802"/>
    <lineage>
        <taxon>Bacteria</taxon>
        <taxon>Pseudomonadati</taxon>
        <taxon>Bacteroidota</taxon>
        <taxon>Flavobacteriia</taxon>
        <taxon>Flavobacteriales</taxon>
        <taxon>Flavobacteriaceae</taxon>
        <taxon>Flavobacterium</taxon>
    </lineage>
</organism>
<dbReference type="EMBL" id="NOXV01000080">
    <property type="protein sequence ID" value="OYQ48184.1"/>
    <property type="molecule type" value="Genomic_DNA"/>
</dbReference>
<feature type="region of interest" description="Disordered" evidence="1">
    <location>
        <begin position="22"/>
        <end position="42"/>
    </location>
</feature>
<dbReference type="RefSeq" id="WP_094411654.1">
    <property type="nucleotide sequence ID" value="NZ_NOXV01000080.1"/>
</dbReference>
<gene>
    <name evidence="2" type="ORF">CHU92_00850</name>
</gene>
<feature type="compositionally biased region" description="Basic and acidic residues" evidence="1">
    <location>
        <begin position="23"/>
        <end position="42"/>
    </location>
</feature>
<evidence type="ECO:0000313" key="3">
    <source>
        <dbReference type="Proteomes" id="UP000216605"/>
    </source>
</evidence>
<evidence type="ECO:0000256" key="1">
    <source>
        <dbReference type="SAM" id="MobiDB-lite"/>
    </source>
</evidence>
<dbReference type="OrthoDB" id="5447463at2"/>
<dbReference type="Proteomes" id="UP000216605">
    <property type="component" value="Unassembled WGS sequence"/>
</dbReference>
<comment type="caution">
    <text evidence="2">The sequence shown here is derived from an EMBL/GenBank/DDBJ whole genome shotgun (WGS) entry which is preliminary data.</text>
</comment>
<sequence length="253" mass="28448">MKKIFLPIAISLFIASCSSDNSNEIKKESNSQESTESKPVFKEELPPLKTCKSDIGKVKTDGNGSIGSKTELTELKKLLKNKDCDIIEITFVQKSPPDRNYEDMALKVTYNRVTGNLKNIFTKTNVIEEYKNVNENCLLEFLKSGQQSFLGLTDFCKDTKYEFNNKEMKQSAIGAKPEQSELDGSVKIVADFIKSNAKDASSIEFLEWSKVISIGKNWTVRCKYKGTNSLGAMVTENAWFYIQNSKVVDSKPI</sequence>
<name>A0A256A505_9FLAO</name>
<evidence type="ECO:0000313" key="2">
    <source>
        <dbReference type="EMBL" id="OYQ48184.1"/>
    </source>
</evidence>
<dbReference type="PROSITE" id="PS51257">
    <property type="entry name" value="PROKAR_LIPOPROTEIN"/>
    <property type="match status" value="1"/>
</dbReference>